<name>A0ABR8MRZ6_9BACL</name>
<dbReference type="InterPro" id="IPR024232">
    <property type="entry name" value="SpoIIIAH"/>
</dbReference>
<evidence type="ECO:0000256" key="2">
    <source>
        <dbReference type="SAM" id="Phobius"/>
    </source>
</evidence>
<reference evidence="3 4" key="1">
    <citation type="submission" date="2020-09" db="EMBL/GenBank/DDBJ databases">
        <title>Paenibacillus sp. strain PR3 16S rRNA gene Genome sequencing and assembly.</title>
        <authorList>
            <person name="Kim J."/>
        </authorList>
    </citation>
    <scope>NUCLEOTIDE SEQUENCE [LARGE SCALE GENOMIC DNA]</scope>
    <source>
        <strain evidence="3 4">PR3</strain>
    </source>
</reference>
<evidence type="ECO:0000256" key="1">
    <source>
        <dbReference type="SAM" id="MobiDB-lite"/>
    </source>
</evidence>
<dbReference type="Gene3D" id="1.10.287.4300">
    <property type="entry name" value="Stage III sporulation protein AH-like"/>
    <property type="match status" value="1"/>
</dbReference>
<keyword evidence="2" id="KW-0812">Transmembrane</keyword>
<gene>
    <name evidence="3" type="ORF">H8B09_08025</name>
</gene>
<dbReference type="Pfam" id="PF12685">
    <property type="entry name" value="SpoIIIAH"/>
    <property type="match status" value="1"/>
</dbReference>
<dbReference type="EMBL" id="JACXZA010000002">
    <property type="protein sequence ID" value="MBD3918693.1"/>
    <property type="molecule type" value="Genomic_DNA"/>
</dbReference>
<evidence type="ECO:0000313" key="3">
    <source>
        <dbReference type="EMBL" id="MBD3918693.1"/>
    </source>
</evidence>
<comment type="caution">
    <text evidence="3">The sequence shown here is derived from an EMBL/GenBank/DDBJ whole genome shotgun (WGS) entry which is preliminary data.</text>
</comment>
<protein>
    <submittedName>
        <fullName evidence="3">SpoIIIAH-like family protein</fullName>
    </submittedName>
</protein>
<dbReference type="Proteomes" id="UP000609346">
    <property type="component" value="Unassembled WGS sequence"/>
</dbReference>
<feature type="transmembrane region" description="Helical" evidence="2">
    <location>
        <begin position="7"/>
        <end position="26"/>
    </location>
</feature>
<dbReference type="RefSeq" id="WP_191203003.1">
    <property type="nucleotide sequence ID" value="NZ_JACXZA010000002.1"/>
</dbReference>
<keyword evidence="2" id="KW-1133">Transmembrane helix</keyword>
<feature type="region of interest" description="Disordered" evidence="1">
    <location>
        <begin position="37"/>
        <end position="62"/>
    </location>
</feature>
<feature type="compositionally biased region" description="Polar residues" evidence="1">
    <location>
        <begin position="37"/>
        <end position="59"/>
    </location>
</feature>
<proteinExistence type="predicted"/>
<evidence type="ECO:0000313" key="4">
    <source>
        <dbReference type="Proteomes" id="UP000609346"/>
    </source>
</evidence>
<keyword evidence="4" id="KW-1185">Reference proteome</keyword>
<keyword evidence="2" id="KW-0472">Membrane</keyword>
<accession>A0ABR8MRZ6</accession>
<dbReference type="InterPro" id="IPR038503">
    <property type="entry name" value="SpoIIIAH_sf"/>
</dbReference>
<organism evidence="3 4">
    <name type="scientific">Paenibacillus terricola</name>
    <dbReference type="NCBI Taxonomy" id="2763503"/>
    <lineage>
        <taxon>Bacteria</taxon>
        <taxon>Bacillati</taxon>
        <taxon>Bacillota</taxon>
        <taxon>Bacilli</taxon>
        <taxon>Bacillales</taxon>
        <taxon>Paenibacillaceae</taxon>
        <taxon>Paenibacillus</taxon>
    </lineage>
</organism>
<sequence length="227" mass="24722">MNTKRQTIWLVSMLSLMVILSAYYLFTEDLDPSTSKVANNGTTAEQTTGVQGATEASTNNKDDAIVVNEVNGSSKTSTDNKATVDTEGISAADQKTLDQLASLDKATTSTTNNNIFDQLQYKRNEQFQKEEDQLMAVIANASGASYEEAGQAVTKLSELSDKMDRINALEEQLSKLYPVAVVDDQASHYNVVVQSQKLERGQAADIIDLVTKTLEVSPSQVVVQYVP</sequence>